<evidence type="ECO:0000256" key="9">
    <source>
        <dbReference type="RuleBase" id="RU365067"/>
    </source>
</evidence>
<dbReference type="GeneTree" id="ENSGT00390000011390"/>
<dbReference type="EMBL" id="AQIB01131974">
    <property type="status" value="NOT_ANNOTATED_CDS"/>
    <property type="molecule type" value="Genomic_DNA"/>
</dbReference>
<feature type="transmembrane region" description="Helical" evidence="9">
    <location>
        <begin position="426"/>
        <end position="447"/>
    </location>
</feature>
<keyword evidence="6 9" id="KW-1133">Transmembrane helix</keyword>
<feature type="transmembrane region" description="Helical" evidence="9">
    <location>
        <begin position="43"/>
        <end position="62"/>
    </location>
</feature>
<dbReference type="AlphaFoldDB" id="A0A0D9RKV2"/>
<dbReference type="Ensembl" id="ENSCSAT00000011160.1">
    <property type="protein sequence ID" value="ENSCSAP00000009241.1"/>
    <property type="gene ID" value="ENSCSAG00000013064.1"/>
</dbReference>
<comment type="pathway">
    <text evidence="2">Protein modification; protein glycosylation.</text>
</comment>
<dbReference type="EMBL" id="AQIB01131976">
    <property type="status" value="NOT_ANNOTATED_CDS"/>
    <property type="molecule type" value="Genomic_DNA"/>
</dbReference>
<dbReference type="GO" id="GO:0006488">
    <property type="term" value="P:dolichol-linked oligosaccharide biosynthetic process"/>
    <property type="evidence" value="ECO:0007669"/>
    <property type="project" value="Ensembl"/>
</dbReference>
<feature type="transmembrane region" description="Helical" evidence="9">
    <location>
        <begin position="332"/>
        <end position="352"/>
    </location>
</feature>
<name>A0A0D9RKV2_CHLSB</name>
<accession>A0A0D9RKV2</accession>
<dbReference type="Bgee" id="ENSCSAG00000013064">
    <property type="expression patterns" value="Expressed in fibroblast and 7 other cell types or tissues"/>
</dbReference>
<dbReference type="GO" id="GO:0034203">
    <property type="term" value="P:glycolipid translocation"/>
    <property type="evidence" value="ECO:0007669"/>
    <property type="project" value="Ensembl"/>
</dbReference>
<dbReference type="EMBL" id="AQIB01131973">
    <property type="status" value="NOT_ANNOTATED_CDS"/>
    <property type="molecule type" value="Genomic_DNA"/>
</dbReference>
<dbReference type="STRING" id="60711.ENSCSAP00000009241"/>
<gene>
    <name evidence="10" type="primary">RFT1</name>
</gene>
<dbReference type="GO" id="GO:0005789">
    <property type="term" value="C:endoplasmic reticulum membrane"/>
    <property type="evidence" value="ECO:0007669"/>
    <property type="project" value="UniProtKB-SubCell"/>
</dbReference>
<feature type="transmembrane region" description="Helical" evidence="9">
    <location>
        <begin position="119"/>
        <end position="141"/>
    </location>
</feature>
<feature type="transmembrane region" description="Helical" evidence="9">
    <location>
        <begin position="372"/>
        <end position="391"/>
    </location>
</feature>
<keyword evidence="5" id="KW-0256">Endoplasmic reticulum</keyword>
<reference evidence="10" key="2">
    <citation type="submission" date="2025-08" db="UniProtKB">
        <authorList>
            <consortium name="Ensembl"/>
        </authorList>
    </citation>
    <scope>IDENTIFICATION</scope>
</reference>
<dbReference type="Pfam" id="PF04506">
    <property type="entry name" value="Rft-1"/>
    <property type="match status" value="1"/>
</dbReference>
<protein>
    <recommendedName>
        <fullName evidence="9">Protein RFT1 homolog</fullName>
    </recommendedName>
</protein>
<dbReference type="EMBL" id="AQIB01131975">
    <property type="status" value="NOT_ANNOTATED_CDS"/>
    <property type="molecule type" value="Genomic_DNA"/>
</dbReference>
<evidence type="ECO:0000256" key="5">
    <source>
        <dbReference type="ARBA" id="ARBA00022824"/>
    </source>
</evidence>
<feature type="transmembrane region" description="Helical" evidence="9">
    <location>
        <begin position="18"/>
        <end position="37"/>
    </location>
</feature>
<dbReference type="KEGG" id="csab:103227754"/>
<evidence type="ECO:0000313" key="10">
    <source>
        <dbReference type="Ensembl" id="ENSCSAP00000009241.1"/>
    </source>
</evidence>
<sequence>MGSQEVLGQAARLASSGLILQVLFRLITFVLNAFILRFLSKEIVGVVNVRLTLLYSTTLFLAREAFRRACLSGVTQRDWSQTLNLLWLTVPLGVFWSLFLGWVWLQLLEVPDPRVVPHYATGVVLFGLSAVVELLGEPFWVLAQAHMFVKLKVIAESLSVILKSILTAFLVLWLPHWGLYIFSLAQLFYTTVLVLCYVIYFTKLLGSTKLQTLPVSRITDLLPNITRSGALINWKEAKLTWSFFKQSFLKQILTEGERYVMTFLNVLNFGDQGVYDIVNNLGSLVARLIFQPIEESFYIFFAKVLEREKDATLQKQEDVAVAAAVLESLLKLALLAGLTITVFGFAYSQLALDIYGGAMLSSGSGPVLLRSYCFYVLLLAINGVTECFTFAAMSKEEVDRYNFVMLALSSSFLVLSYLLTRWCGSVGFILANCFNMGIRITQSLCFIHRYYRRSPHRPLAGLHLSPVLLGAFALGGGVTAVSEVFLCCEQGWPARLAHIAVGAFCLGATLGTAFLTETKLIHFLRTQLGVPRRTDKMT</sequence>
<feature type="transmembrane region" description="Helical" evidence="9">
    <location>
        <begin position="153"/>
        <end position="174"/>
    </location>
</feature>
<dbReference type="EMBL" id="AQIB01131978">
    <property type="status" value="NOT_ANNOTATED_CDS"/>
    <property type="molecule type" value="Genomic_DNA"/>
</dbReference>
<dbReference type="OMA" id="WPGKLFG"/>
<evidence type="ECO:0000256" key="2">
    <source>
        <dbReference type="ARBA" id="ARBA00004922"/>
    </source>
</evidence>
<dbReference type="Proteomes" id="UP000029965">
    <property type="component" value="Chromosome 22"/>
</dbReference>
<evidence type="ECO:0000256" key="7">
    <source>
        <dbReference type="ARBA" id="ARBA00023136"/>
    </source>
</evidence>
<dbReference type="InterPro" id="IPR007594">
    <property type="entry name" value="RFT1"/>
</dbReference>
<evidence type="ECO:0000256" key="6">
    <source>
        <dbReference type="ARBA" id="ARBA00022989"/>
    </source>
</evidence>
<dbReference type="CTD" id="91869"/>
<reference evidence="10" key="3">
    <citation type="submission" date="2025-09" db="UniProtKB">
        <authorList>
            <consortium name="Ensembl"/>
        </authorList>
    </citation>
    <scope>IDENTIFICATION</scope>
</reference>
<dbReference type="PANTHER" id="PTHR13117">
    <property type="entry name" value="ENDOPLASMIC RETICULUM MULTISPAN TRANSMEMBRANE PROTEIN-RELATED"/>
    <property type="match status" value="1"/>
</dbReference>
<evidence type="ECO:0000256" key="3">
    <source>
        <dbReference type="ARBA" id="ARBA00010288"/>
    </source>
</evidence>
<evidence type="ECO:0000256" key="8">
    <source>
        <dbReference type="ARBA" id="ARBA00045912"/>
    </source>
</evidence>
<dbReference type="PANTHER" id="PTHR13117:SF5">
    <property type="entry name" value="PROTEIN RFT1 HOMOLOG"/>
    <property type="match status" value="1"/>
</dbReference>
<comment type="similarity">
    <text evidence="3 9">Belongs to the RFT1 family.</text>
</comment>
<dbReference type="eggNOG" id="KOG2864">
    <property type="taxonomic scope" value="Eukaryota"/>
</dbReference>
<evidence type="ECO:0000256" key="4">
    <source>
        <dbReference type="ARBA" id="ARBA00022692"/>
    </source>
</evidence>
<feature type="transmembrane region" description="Helical" evidence="9">
    <location>
        <begin position="83"/>
        <end position="107"/>
    </location>
</feature>
<dbReference type="jPOST" id="A0A0D9RKV2"/>
<keyword evidence="7 9" id="KW-0472">Membrane</keyword>
<feature type="transmembrane region" description="Helical" evidence="9">
    <location>
        <begin position="403"/>
        <end position="420"/>
    </location>
</feature>
<reference evidence="10 11" key="1">
    <citation type="submission" date="2014-03" db="EMBL/GenBank/DDBJ databases">
        <authorList>
            <person name="Warren W."/>
            <person name="Wilson R.K."/>
        </authorList>
    </citation>
    <scope>NUCLEOTIDE SEQUENCE</scope>
</reference>
<feature type="transmembrane region" description="Helical" evidence="9">
    <location>
        <begin position="496"/>
        <end position="515"/>
    </location>
</feature>
<feature type="transmembrane region" description="Helical" evidence="9">
    <location>
        <begin position="459"/>
        <end position="481"/>
    </location>
</feature>
<evidence type="ECO:0000313" key="11">
    <source>
        <dbReference type="Proteomes" id="UP000029965"/>
    </source>
</evidence>
<dbReference type="EMBL" id="AQIB01131977">
    <property type="status" value="NOT_ANNOTATED_CDS"/>
    <property type="molecule type" value="Genomic_DNA"/>
</dbReference>
<comment type="function">
    <text evidence="8 9">Intramembrane glycolipid transporter that operates in the biosynthetic pathway of dolichol-linked oligosaccharides, the glycan precursors employed in protein asparagine (N)-glycosylation. The sequential addition of sugars to dolichol pyrophosphate produces dolichol-linked oligosaccharides containing fourteen sugars, including two GlcNAcs, nine mannoses and three glucoses. Once assembled, the oligosaccharide is transferred from the lipid to nascent proteins by oligosaccharyltransferases. The assembly of dolichol-linked oligosaccharides begins on the cytosolic side of the endoplasmic reticulum membrane and finishes in its lumen. RFT1 could mediate the translocation of the cytosolically oriented intermediate DolPP-GlcNAc2Man5, produced by ALG11, into the ER lumen where dolichol-linked oligosaccharides assembly continues. However, the intramembrane lipid transporter activity could not be confirmed in vitro.</text>
</comment>
<comment type="subcellular location">
    <subcellularLocation>
        <location evidence="1 9">Endoplasmic reticulum membrane</location>
        <topology evidence="1 9">Multi-pass membrane protein</topology>
    </subcellularLocation>
</comment>
<dbReference type="BioGRID-ORCS" id="103227754">
    <property type="hits" value="0 hits in 7 CRISPR screens"/>
</dbReference>
<proteinExistence type="inferred from homology"/>
<evidence type="ECO:0000256" key="1">
    <source>
        <dbReference type="ARBA" id="ARBA00004477"/>
    </source>
</evidence>
<organism evidence="10 11">
    <name type="scientific">Chlorocebus sabaeus</name>
    <name type="common">Green monkey</name>
    <name type="synonym">Simia sabaea</name>
    <dbReference type="NCBI Taxonomy" id="60711"/>
    <lineage>
        <taxon>Eukaryota</taxon>
        <taxon>Metazoa</taxon>
        <taxon>Chordata</taxon>
        <taxon>Craniata</taxon>
        <taxon>Vertebrata</taxon>
        <taxon>Euteleostomi</taxon>
        <taxon>Mammalia</taxon>
        <taxon>Eutheria</taxon>
        <taxon>Euarchontoglires</taxon>
        <taxon>Primates</taxon>
        <taxon>Haplorrhini</taxon>
        <taxon>Catarrhini</taxon>
        <taxon>Cercopithecidae</taxon>
        <taxon>Cercopithecinae</taxon>
        <taxon>Chlorocebus</taxon>
    </lineage>
</organism>
<dbReference type="RefSeq" id="XP_007982761.1">
    <property type="nucleotide sequence ID" value="XM_007984570.3"/>
</dbReference>
<keyword evidence="11" id="KW-1185">Reference proteome</keyword>
<feature type="transmembrane region" description="Helical" evidence="9">
    <location>
        <begin position="180"/>
        <end position="201"/>
    </location>
</feature>
<keyword evidence="4 9" id="KW-0812">Transmembrane</keyword>
<dbReference type="GeneID" id="103227754"/>
<dbReference type="OrthoDB" id="9979195at2759"/>